<proteinExistence type="predicted"/>
<dbReference type="EMBL" id="JASTZU010000012">
    <property type="protein sequence ID" value="MDL4839241.1"/>
    <property type="molecule type" value="Genomic_DNA"/>
</dbReference>
<dbReference type="RefSeq" id="WP_285930095.1">
    <property type="nucleotide sequence ID" value="NZ_JASTZU010000012.1"/>
</dbReference>
<evidence type="ECO:0000313" key="2">
    <source>
        <dbReference type="Proteomes" id="UP001235343"/>
    </source>
</evidence>
<keyword evidence="2" id="KW-1185">Reference proteome</keyword>
<evidence type="ECO:0008006" key="3">
    <source>
        <dbReference type="Google" id="ProtNLM"/>
    </source>
</evidence>
<reference evidence="1 2" key="1">
    <citation type="submission" date="2023-06" db="EMBL/GenBank/DDBJ databases">
        <title>Aquibacillus rhizosphaerae LR5S19.</title>
        <authorList>
            <person name="Sun J.-Q."/>
        </authorList>
    </citation>
    <scope>NUCLEOTIDE SEQUENCE [LARGE SCALE GENOMIC DNA]</scope>
    <source>
        <strain evidence="1 2">LR5S19</strain>
    </source>
</reference>
<protein>
    <recommendedName>
        <fullName evidence="3">SH3b domain-containing protein</fullName>
    </recommendedName>
</protein>
<organism evidence="1 2">
    <name type="scientific">Aquibacillus rhizosphaerae</name>
    <dbReference type="NCBI Taxonomy" id="3051431"/>
    <lineage>
        <taxon>Bacteria</taxon>
        <taxon>Bacillati</taxon>
        <taxon>Bacillota</taxon>
        <taxon>Bacilli</taxon>
        <taxon>Bacillales</taxon>
        <taxon>Bacillaceae</taxon>
        <taxon>Aquibacillus</taxon>
    </lineage>
</organism>
<gene>
    <name evidence="1" type="ORF">QQS35_02030</name>
</gene>
<evidence type="ECO:0000313" key="1">
    <source>
        <dbReference type="EMBL" id="MDL4839241.1"/>
    </source>
</evidence>
<sequence>MGVSKLESYFKEPAKEYDLIVNDLKKHMSQPCSEEVVAYVDHITNNAMDRVWDQLRYRYEALSELEDTFPDKPTREDQQRYTRKFFEYTDPGKVSKDLQTALSFDELEADYIQFITSMSEGEYGEIFLRYRYPSPFFNGIRQGILLQINKLTNALKQYTDKIGQHALIMDQVKSDKQGKSIIKGAASVFGMMVGIPFAGAGVGALIGDDSETKISQSMGKVINGWNYYIDSFNSFLQDLEVHYRLAIMALYGGTIMRVNDQFATQRLTFSGLALLTPSYQLTITEQEKTEFVDWIKKTTHGIRNLLQYKQWQEAIKVSQQLFQYVKNNPISARLEIEDGKSAIYLSHLYYYISYQEALLEEYKNGHIDNFYTTTKQLFEELYLYILDSDVKQQGFHSMSELTIRFMKEALRRKKVKDGLMFFHYFIRVDERVQTYGLYIGERPESRAAFFEEHKSIVLIGSLLEDVFNLTIETDDEDDEDEDISLNRKQLKALINIDNSLAQQDELSAYLKKSYWKRTLWPWNKNSFQWIGNHKKKLIAGIISAGLITGGYIVGPDLYQYGKEQVQDWSWLNGSQETGTTETTDAPVTNYQITTEYANVRTEASLDSDILSVVGARDVLVYQDNELVDDEGRVWLQIENEQGDIGWISSEIVKVME</sequence>
<dbReference type="Gene3D" id="2.30.30.40">
    <property type="entry name" value="SH3 Domains"/>
    <property type="match status" value="1"/>
</dbReference>
<name>A0ABT7L3S3_9BACI</name>
<comment type="caution">
    <text evidence="1">The sequence shown here is derived from an EMBL/GenBank/DDBJ whole genome shotgun (WGS) entry which is preliminary data.</text>
</comment>
<accession>A0ABT7L3S3</accession>
<dbReference type="Proteomes" id="UP001235343">
    <property type="component" value="Unassembled WGS sequence"/>
</dbReference>